<comment type="caution">
    <text evidence="1">The sequence shown here is derived from an EMBL/GenBank/DDBJ whole genome shotgun (WGS) entry which is preliminary data.</text>
</comment>
<accession>A0AA38TUX8</accession>
<gene>
    <name evidence="1" type="ORF">OSB04_006605</name>
</gene>
<dbReference type="EMBL" id="JARYMX010000002">
    <property type="protein sequence ID" value="KAJ9561445.1"/>
    <property type="molecule type" value="Genomic_DNA"/>
</dbReference>
<reference evidence="1" key="1">
    <citation type="submission" date="2023-03" db="EMBL/GenBank/DDBJ databases">
        <title>Chromosome-scale reference genome and RAD-based genetic map of yellow starthistle (Centaurea solstitialis) reveal putative structural variation and QTLs associated with invader traits.</title>
        <authorList>
            <person name="Reatini B."/>
            <person name="Cang F.A."/>
            <person name="Jiang Q."/>
            <person name="Mckibben M.T.W."/>
            <person name="Barker M.S."/>
            <person name="Rieseberg L.H."/>
            <person name="Dlugosch K.M."/>
        </authorList>
    </citation>
    <scope>NUCLEOTIDE SEQUENCE</scope>
    <source>
        <strain evidence="1">CAN-66</strain>
        <tissue evidence="1">Leaf</tissue>
    </source>
</reference>
<organism evidence="1 2">
    <name type="scientific">Centaurea solstitialis</name>
    <name type="common">yellow star-thistle</name>
    <dbReference type="NCBI Taxonomy" id="347529"/>
    <lineage>
        <taxon>Eukaryota</taxon>
        <taxon>Viridiplantae</taxon>
        <taxon>Streptophyta</taxon>
        <taxon>Embryophyta</taxon>
        <taxon>Tracheophyta</taxon>
        <taxon>Spermatophyta</taxon>
        <taxon>Magnoliopsida</taxon>
        <taxon>eudicotyledons</taxon>
        <taxon>Gunneridae</taxon>
        <taxon>Pentapetalae</taxon>
        <taxon>asterids</taxon>
        <taxon>campanulids</taxon>
        <taxon>Asterales</taxon>
        <taxon>Asteraceae</taxon>
        <taxon>Carduoideae</taxon>
        <taxon>Cardueae</taxon>
        <taxon>Centaureinae</taxon>
        <taxon>Centaurea</taxon>
    </lineage>
</organism>
<evidence type="ECO:0000313" key="2">
    <source>
        <dbReference type="Proteomes" id="UP001172457"/>
    </source>
</evidence>
<keyword evidence="2" id="KW-1185">Reference proteome</keyword>
<dbReference type="Proteomes" id="UP001172457">
    <property type="component" value="Chromosome 2"/>
</dbReference>
<evidence type="ECO:0000313" key="1">
    <source>
        <dbReference type="EMBL" id="KAJ9561445.1"/>
    </source>
</evidence>
<sequence>MKSDETIGGAAVLTAQWSQGKIKRECIKKVEMNDDRMSSGIVTPPVNTIAEIVTPPVITAATTTVTTTSLPNTMANHAEKPEKFSA</sequence>
<name>A0AA38TUX8_9ASTR</name>
<proteinExistence type="predicted"/>
<dbReference type="AlphaFoldDB" id="A0AA38TUX8"/>
<protein>
    <submittedName>
        <fullName evidence="1">Uncharacterized protein</fullName>
    </submittedName>
</protein>